<accession>A0A2N5VSV9</accession>
<proteinExistence type="predicted"/>
<feature type="compositionally biased region" description="Low complexity" evidence="1">
    <location>
        <begin position="16"/>
        <end position="26"/>
    </location>
</feature>
<dbReference type="STRING" id="200324.A0A2N5VSV9"/>
<sequence length="293" mass="31672">MSRVSSGVGVNECVQAKPSAKSPSSHAKGKAKASSLGYQDRVQTISYPENEIQFLVNPRDPVPRKPGRKPTKFTQPKPQSSKQPLDPPPACSAASNTLEIDSTAFVHNGTDTDDKYEAWRYEYTPTLKDIYLDAEVKAPGDADTEAPGSVAGAAEKHFLPAPPKPLPTPTKNCRSPVHGVDQLLQVGEAPPKSQRTVPHAYASTDFIPVTMLEFPPPIKLTIKPITPSTINLFPSLATNPFCPTFANSLNNLSTSSLPRLITHGVFNAQAIPRVTSSFSSQPNCRTVFFAIRI</sequence>
<protein>
    <submittedName>
        <fullName evidence="2">Uncharacterized protein</fullName>
    </submittedName>
</protein>
<reference evidence="2 3" key="1">
    <citation type="submission" date="2017-11" db="EMBL/GenBank/DDBJ databases">
        <title>De novo assembly and phasing of dikaryotic genomes from two isolates of Puccinia coronata f. sp. avenae, the causal agent of oat crown rust.</title>
        <authorList>
            <person name="Miller M.E."/>
            <person name="Zhang Y."/>
            <person name="Omidvar V."/>
            <person name="Sperschneider J."/>
            <person name="Schwessinger B."/>
            <person name="Raley C."/>
            <person name="Palmer J.M."/>
            <person name="Garnica D."/>
            <person name="Upadhyaya N."/>
            <person name="Rathjen J."/>
            <person name="Taylor J.M."/>
            <person name="Park R.F."/>
            <person name="Dodds P.N."/>
            <person name="Hirsch C.D."/>
            <person name="Kianian S.F."/>
            <person name="Figueroa M."/>
        </authorList>
    </citation>
    <scope>NUCLEOTIDE SEQUENCE [LARGE SCALE GENOMIC DNA]</scope>
    <source>
        <strain evidence="2">12NC29</strain>
    </source>
</reference>
<organism evidence="2 3">
    <name type="scientific">Puccinia coronata f. sp. avenae</name>
    <dbReference type="NCBI Taxonomy" id="200324"/>
    <lineage>
        <taxon>Eukaryota</taxon>
        <taxon>Fungi</taxon>
        <taxon>Dikarya</taxon>
        <taxon>Basidiomycota</taxon>
        <taxon>Pucciniomycotina</taxon>
        <taxon>Pucciniomycetes</taxon>
        <taxon>Pucciniales</taxon>
        <taxon>Pucciniaceae</taxon>
        <taxon>Puccinia</taxon>
    </lineage>
</organism>
<feature type="compositionally biased region" description="Polar residues" evidence="1">
    <location>
        <begin position="72"/>
        <end position="83"/>
    </location>
</feature>
<name>A0A2N5VSV9_9BASI</name>
<evidence type="ECO:0000313" key="3">
    <source>
        <dbReference type="Proteomes" id="UP000235388"/>
    </source>
</evidence>
<evidence type="ECO:0000313" key="2">
    <source>
        <dbReference type="EMBL" id="PLW53057.1"/>
    </source>
</evidence>
<keyword evidence="3" id="KW-1185">Reference proteome</keyword>
<dbReference type="Proteomes" id="UP000235388">
    <property type="component" value="Unassembled WGS sequence"/>
</dbReference>
<comment type="caution">
    <text evidence="2">The sequence shown here is derived from an EMBL/GenBank/DDBJ whole genome shotgun (WGS) entry which is preliminary data.</text>
</comment>
<dbReference type="EMBL" id="PGCJ01000069">
    <property type="protein sequence ID" value="PLW53057.1"/>
    <property type="molecule type" value="Genomic_DNA"/>
</dbReference>
<feature type="region of interest" description="Disordered" evidence="1">
    <location>
        <begin position="1"/>
        <end position="94"/>
    </location>
</feature>
<gene>
    <name evidence="2" type="ORF">PCANC_10723</name>
</gene>
<dbReference type="AlphaFoldDB" id="A0A2N5VSV9"/>
<evidence type="ECO:0000256" key="1">
    <source>
        <dbReference type="SAM" id="MobiDB-lite"/>
    </source>
</evidence>